<comment type="caution">
    <text evidence="1">The sequence shown here is derived from an EMBL/GenBank/DDBJ whole genome shotgun (WGS) entry which is preliminary data.</text>
</comment>
<protein>
    <submittedName>
        <fullName evidence="1">Uncharacterized protein</fullName>
    </submittedName>
</protein>
<sequence>MDKKDHHANHKASQSRRKFLMRTGAGIVIASLPARSVWAGSGGIAQSIVASGHGSDFANGVPVKLQSPGYFMNSLTSQNHRRFVDVFGGAPFNRTGTPYSSLKSGHNATLGDILNSAGNGNGKLGGPGNINFHLVGIYLNAYFSALGEPAMYYPIIGHDKPFADDIAFATYLYQQALDQGPSIYGGALGQLIDHNHA</sequence>
<organism evidence="1 2">
    <name type="scientific">Alkalimonas delamerensis</name>
    <dbReference type="NCBI Taxonomy" id="265981"/>
    <lineage>
        <taxon>Bacteria</taxon>
        <taxon>Pseudomonadati</taxon>
        <taxon>Pseudomonadota</taxon>
        <taxon>Gammaproteobacteria</taxon>
        <taxon>Alkalimonas</taxon>
    </lineage>
</organism>
<dbReference type="PROSITE" id="PS51318">
    <property type="entry name" value="TAT"/>
    <property type="match status" value="1"/>
</dbReference>
<name>A0ABT9GMT3_9GAMM</name>
<evidence type="ECO:0000313" key="2">
    <source>
        <dbReference type="Proteomes" id="UP001236258"/>
    </source>
</evidence>
<dbReference type="InterPro" id="IPR006311">
    <property type="entry name" value="TAT_signal"/>
</dbReference>
<proteinExistence type="predicted"/>
<reference evidence="1 2" key="1">
    <citation type="submission" date="2023-08" db="EMBL/GenBank/DDBJ databases">
        <authorList>
            <person name="Joshi A."/>
            <person name="Thite S."/>
        </authorList>
    </citation>
    <scope>NUCLEOTIDE SEQUENCE [LARGE SCALE GENOMIC DNA]</scope>
    <source>
        <strain evidence="1 2">1E1</strain>
    </source>
</reference>
<keyword evidence="2" id="KW-1185">Reference proteome</keyword>
<dbReference type="EMBL" id="JAUZVY010000001">
    <property type="protein sequence ID" value="MDP4528100.1"/>
    <property type="molecule type" value="Genomic_DNA"/>
</dbReference>
<gene>
    <name evidence="1" type="ORF">Q3O59_03530</name>
</gene>
<dbReference type="RefSeq" id="WP_305944253.1">
    <property type="nucleotide sequence ID" value="NZ_JAUZVY010000001.1"/>
</dbReference>
<accession>A0ABT9GMT3</accession>
<evidence type="ECO:0000313" key="1">
    <source>
        <dbReference type="EMBL" id="MDP4528100.1"/>
    </source>
</evidence>
<dbReference type="Proteomes" id="UP001236258">
    <property type="component" value="Unassembled WGS sequence"/>
</dbReference>